<dbReference type="EMBL" id="JACGWJ010000017">
    <property type="protein sequence ID" value="KAL0355587.1"/>
    <property type="molecule type" value="Genomic_DNA"/>
</dbReference>
<feature type="signal peptide" evidence="1">
    <location>
        <begin position="1"/>
        <end position="17"/>
    </location>
</feature>
<feature type="chain" id="PRO_5043475470" description="Reverse transcriptase zinc-binding domain-containing protein" evidence="1">
    <location>
        <begin position="18"/>
        <end position="180"/>
    </location>
</feature>
<organism evidence="3">
    <name type="scientific">Sesamum radiatum</name>
    <name type="common">Black benniseed</name>
    <dbReference type="NCBI Taxonomy" id="300843"/>
    <lineage>
        <taxon>Eukaryota</taxon>
        <taxon>Viridiplantae</taxon>
        <taxon>Streptophyta</taxon>
        <taxon>Embryophyta</taxon>
        <taxon>Tracheophyta</taxon>
        <taxon>Spermatophyta</taxon>
        <taxon>Magnoliopsida</taxon>
        <taxon>eudicotyledons</taxon>
        <taxon>Gunneridae</taxon>
        <taxon>Pentapetalae</taxon>
        <taxon>asterids</taxon>
        <taxon>lamiids</taxon>
        <taxon>Lamiales</taxon>
        <taxon>Pedaliaceae</taxon>
        <taxon>Sesamum</taxon>
    </lineage>
</organism>
<keyword evidence="1" id="KW-0732">Signal</keyword>
<dbReference type="Pfam" id="PF13966">
    <property type="entry name" value="zf-RVT"/>
    <property type="match status" value="1"/>
</dbReference>
<sequence>MWWSGFLAATSIQSCYALEITLENPLSSESLLIPGYHWWVGSGEFIRVWQDAWLPRLVTFCPITSLPMVDLDLRVSSLIDEQSHDWNVPLIHSLFWPIDSETILNIPLSRRVVKIELFGITPIIGFSVSSSPQQMEQSWWCFLWKAKIPSKIKVFIWRVCLNPLPNAANLSRRIASASFS</sequence>
<proteinExistence type="predicted"/>
<gene>
    <name evidence="3" type="ORF">Sradi_4005600</name>
</gene>
<accession>A0AAW2PKF7</accession>
<feature type="domain" description="Reverse transcriptase zinc-binding" evidence="2">
    <location>
        <begin position="132"/>
        <end position="175"/>
    </location>
</feature>
<evidence type="ECO:0000256" key="1">
    <source>
        <dbReference type="SAM" id="SignalP"/>
    </source>
</evidence>
<evidence type="ECO:0000259" key="2">
    <source>
        <dbReference type="Pfam" id="PF13966"/>
    </source>
</evidence>
<protein>
    <recommendedName>
        <fullName evidence="2">Reverse transcriptase zinc-binding domain-containing protein</fullName>
    </recommendedName>
</protein>
<evidence type="ECO:0000313" key="3">
    <source>
        <dbReference type="EMBL" id="KAL0355587.1"/>
    </source>
</evidence>
<name>A0AAW2PKF7_SESRA</name>
<dbReference type="AlphaFoldDB" id="A0AAW2PKF7"/>
<reference evidence="3" key="2">
    <citation type="journal article" date="2024" name="Plant">
        <title>Genomic evolution and insights into agronomic trait innovations of Sesamum species.</title>
        <authorList>
            <person name="Miao H."/>
            <person name="Wang L."/>
            <person name="Qu L."/>
            <person name="Liu H."/>
            <person name="Sun Y."/>
            <person name="Le M."/>
            <person name="Wang Q."/>
            <person name="Wei S."/>
            <person name="Zheng Y."/>
            <person name="Lin W."/>
            <person name="Duan Y."/>
            <person name="Cao H."/>
            <person name="Xiong S."/>
            <person name="Wang X."/>
            <person name="Wei L."/>
            <person name="Li C."/>
            <person name="Ma Q."/>
            <person name="Ju M."/>
            <person name="Zhao R."/>
            <person name="Li G."/>
            <person name="Mu C."/>
            <person name="Tian Q."/>
            <person name="Mei H."/>
            <person name="Zhang T."/>
            <person name="Gao T."/>
            <person name="Zhang H."/>
        </authorList>
    </citation>
    <scope>NUCLEOTIDE SEQUENCE</scope>
    <source>
        <strain evidence="3">G02</strain>
    </source>
</reference>
<reference evidence="3" key="1">
    <citation type="submission" date="2020-06" db="EMBL/GenBank/DDBJ databases">
        <authorList>
            <person name="Li T."/>
            <person name="Hu X."/>
            <person name="Zhang T."/>
            <person name="Song X."/>
            <person name="Zhang H."/>
            <person name="Dai N."/>
            <person name="Sheng W."/>
            <person name="Hou X."/>
            <person name="Wei L."/>
        </authorList>
    </citation>
    <scope>NUCLEOTIDE SEQUENCE</scope>
    <source>
        <strain evidence="3">G02</strain>
        <tissue evidence="3">Leaf</tissue>
    </source>
</reference>
<dbReference type="InterPro" id="IPR026960">
    <property type="entry name" value="RVT-Znf"/>
</dbReference>
<comment type="caution">
    <text evidence="3">The sequence shown here is derived from an EMBL/GenBank/DDBJ whole genome shotgun (WGS) entry which is preliminary data.</text>
</comment>